<dbReference type="Pfam" id="PF03961">
    <property type="entry name" value="FapA"/>
    <property type="match status" value="2"/>
</dbReference>
<accession>A0A1T4X933</accession>
<dbReference type="InterPro" id="IPR032782">
    <property type="entry name" value="KhpB_N"/>
</dbReference>
<dbReference type="Pfam" id="PF14804">
    <property type="entry name" value="Jag_N"/>
    <property type="match status" value="1"/>
</dbReference>
<dbReference type="SMART" id="SM01245">
    <property type="entry name" value="Jag_N"/>
    <property type="match status" value="1"/>
</dbReference>
<keyword evidence="3" id="KW-1185">Reference proteome</keyword>
<dbReference type="RefSeq" id="WP_078696187.1">
    <property type="nucleotide sequence ID" value="NZ_FUYH01000007.1"/>
</dbReference>
<evidence type="ECO:0000313" key="2">
    <source>
        <dbReference type="EMBL" id="SKA86083.1"/>
    </source>
</evidence>
<feature type="domain" description="RNA-binding protein KhpB N-terminal" evidence="1">
    <location>
        <begin position="2"/>
        <end position="49"/>
    </location>
</feature>
<protein>
    <recommendedName>
        <fullName evidence="1">RNA-binding protein KhpB N-terminal domain-containing protein</fullName>
    </recommendedName>
</protein>
<organism evidence="2 3">
    <name type="scientific">Caloramator quimbayensis</name>
    <dbReference type="NCBI Taxonomy" id="1147123"/>
    <lineage>
        <taxon>Bacteria</taxon>
        <taxon>Bacillati</taxon>
        <taxon>Bacillota</taxon>
        <taxon>Clostridia</taxon>
        <taxon>Eubacteriales</taxon>
        <taxon>Clostridiaceae</taxon>
        <taxon>Caloramator</taxon>
    </lineage>
</organism>
<dbReference type="AlphaFoldDB" id="A0A1T4X933"/>
<evidence type="ECO:0000313" key="3">
    <source>
        <dbReference type="Proteomes" id="UP000190105"/>
    </source>
</evidence>
<dbReference type="OrthoDB" id="1279at2"/>
<dbReference type="PANTHER" id="PTHR38032">
    <property type="entry name" value="POLYMERASE-RELATED"/>
    <property type="match status" value="1"/>
</dbReference>
<dbReference type="STRING" id="1147123.SAMN05443428_10736"/>
<sequence length="624" mass="71111">MRYSGKNLEEAVENASKDTNRDKEELVYEIIEEKNSLFKKQVTIEIKRFKERGKIGISDGKIVFIPKELPPSITSGEGVKIKINGRHITEKTYVNEEDKIDIELENKEGRKDIEIKVSEDKMQAFIKVYYEPKIVYKLKDKEPGNEILIEAEKYIEEYPQKFTKEEIEEILNEKKIKYGVQWQSINDVIDGGEVLIAKGLMPAEPVDDRIDYYFITEDKKAPVEKDGKVDFYNIGEIECVEEGQVLAVRKEGKDGKIGYDVYGNVIIPRKRKIEKILKGPGCEVLDNGSRAVSLIKGMPKLENERISVNPVYMINGDVDIKTGNVEFKGNIVIKGNVTAGMKVKSKNDIMIMKDVEDSQVFAGGNIKIGGSIIKSVIKAGEKQLNYDAAIEHIKYFKDFLKRINLLYEEILKTGKFNLNNQAVHAIKILLDTQLKDDKNKVLEADRFIRDNCDDEISSFWDRCINIFKLIENESISNFSILKQFIDFIENFISSYQNEVNIADVVVYYCQNSEINATNNVEIKGKGCYNTNIYALNEVMFSGYSGVLRGGYIFAKNHIKAGEVGSQASIRTILKTSMEGIIEANVAYQNTILTFGDSYYRIEYPCKSLKAYVQKGEIIVEKFKL</sequence>
<dbReference type="Gene3D" id="3.30.30.80">
    <property type="entry name" value="probable RNA-binding protein from clostridium symbiosum atcc 14940"/>
    <property type="match status" value="1"/>
</dbReference>
<dbReference type="InterPro" id="IPR046865">
    <property type="entry name" value="FapA_b_solenoid"/>
</dbReference>
<dbReference type="InterPro" id="IPR038247">
    <property type="entry name" value="Jag_N_dom_sf"/>
</dbReference>
<dbReference type="InterPro" id="IPR005646">
    <property type="entry name" value="FapA"/>
</dbReference>
<dbReference type="PANTHER" id="PTHR38032:SF1">
    <property type="entry name" value="RNA-BINDING PROTEIN KHPB N-TERMINAL DOMAIN-CONTAINING PROTEIN"/>
    <property type="match status" value="1"/>
</dbReference>
<dbReference type="Proteomes" id="UP000190105">
    <property type="component" value="Unassembled WGS sequence"/>
</dbReference>
<proteinExistence type="predicted"/>
<dbReference type="InterPro" id="IPR046866">
    <property type="entry name" value="FapA_N"/>
</dbReference>
<dbReference type="EMBL" id="FUYH01000007">
    <property type="protein sequence ID" value="SKA86083.1"/>
    <property type="molecule type" value="Genomic_DNA"/>
</dbReference>
<dbReference type="Pfam" id="PF20250">
    <property type="entry name" value="FapA_N"/>
    <property type="match status" value="1"/>
</dbReference>
<reference evidence="3" key="1">
    <citation type="submission" date="2017-02" db="EMBL/GenBank/DDBJ databases">
        <authorList>
            <person name="Varghese N."/>
            <person name="Submissions S."/>
        </authorList>
    </citation>
    <scope>NUCLEOTIDE SEQUENCE [LARGE SCALE GENOMIC DNA]</scope>
    <source>
        <strain evidence="3">USBA 833</strain>
    </source>
</reference>
<name>A0A1T4X933_9CLOT</name>
<evidence type="ECO:0000259" key="1">
    <source>
        <dbReference type="SMART" id="SM01245"/>
    </source>
</evidence>
<gene>
    <name evidence="2" type="ORF">SAMN05443428_10736</name>
</gene>